<organism evidence="1">
    <name type="scientific">marine sediment metagenome</name>
    <dbReference type="NCBI Taxonomy" id="412755"/>
    <lineage>
        <taxon>unclassified sequences</taxon>
        <taxon>metagenomes</taxon>
        <taxon>ecological metagenomes</taxon>
    </lineage>
</organism>
<name>X1MQV1_9ZZZZ</name>
<dbReference type="AlphaFoldDB" id="X1MQV1"/>
<proteinExistence type="predicted"/>
<accession>X1MQV1</accession>
<evidence type="ECO:0000313" key="1">
    <source>
        <dbReference type="EMBL" id="GAI17060.1"/>
    </source>
</evidence>
<gene>
    <name evidence="1" type="ORF">S06H3_13930</name>
</gene>
<protein>
    <submittedName>
        <fullName evidence="1">Uncharacterized protein</fullName>
    </submittedName>
</protein>
<sequence>MNSKERVKMVFEHKEPDRVPIDLGSIGPSGISAIAYNKLCEYLGIKCSCRIFDVYQQIVIPDEPVLKRFNVDLKAILPRVDKWREERLADSSICYVPDKWRPVILPDGSKIAYDGDIVVAKMPYKGYYFDHVYRPLEDATIEDLDDFVWPAPFSFYKLPNLHCHIKKNYMIF</sequence>
<dbReference type="EMBL" id="BARV01006805">
    <property type="protein sequence ID" value="GAI17060.1"/>
    <property type="molecule type" value="Genomic_DNA"/>
</dbReference>
<comment type="caution">
    <text evidence="1">The sequence shown here is derived from an EMBL/GenBank/DDBJ whole genome shotgun (WGS) entry which is preliminary data.</text>
</comment>
<reference evidence="1" key="1">
    <citation type="journal article" date="2014" name="Front. Microbiol.">
        <title>High frequency of phylogenetically diverse reductive dehalogenase-homologous genes in deep subseafloor sedimentary metagenomes.</title>
        <authorList>
            <person name="Kawai M."/>
            <person name="Futagami T."/>
            <person name="Toyoda A."/>
            <person name="Takaki Y."/>
            <person name="Nishi S."/>
            <person name="Hori S."/>
            <person name="Arai W."/>
            <person name="Tsubouchi T."/>
            <person name="Morono Y."/>
            <person name="Uchiyama I."/>
            <person name="Ito T."/>
            <person name="Fujiyama A."/>
            <person name="Inagaki F."/>
            <person name="Takami H."/>
        </authorList>
    </citation>
    <scope>NUCLEOTIDE SEQUENCE</scope>
    <source>
        <strain evidence="1">Expedition CK06-06</strain>
    </source>
</reference>